<evidence type="ECO:0000313" key="6">
    <source>
        <dbReference type="Proteomes" id="UP000636479"/>
    </source>
</evidence>
<dbReference type="Pfam" id="PF09745">
    <property type="entry name" value="NSRP1_N"/>
    <property type="match status" value="1"/>
</dbReference>
<feature type="region of interest" description="Disordered" evidence="3">
    <location>
        <begin position="243"/>
        <end position="263"/>
    </location>
</feature>
<proteinExistence type="inferred from homology"/>
<sequence length="453" mass="51486">MRPGCKTRIVEQRISKLHIHTDWAYIEKPSTFPPICGFPSIRTFVEYRYKALFSGSVYSPSVHSLMSVKSECGCHMKLSFSLAKPNKGSTAPEAAGPSSLKRPAAFAFGDDEAVDAAPTSSASLNKNAAANKKLLAQNVHVSRTTQKRMEAEKKVDSTVYEYDEVWDKMQEAKVRQKEAKELAAQDRKPKYIHGLLNSAQTRRLDYLRAEEKLMQREREAEGDEFVDKEQFVTQAYKDQMAKVREAEEEEKRRDELLKKQRGTSSGMAHFYRQLLDESEQKHEATVAATQKPVIGPTPNLTITKPPDYTPVSDLERAKKARAEGKDVELNDDNQIVDKRDLLVAGLNLSAPNTRTLQRTKKPTENNTENVQAHRAVGTAASRREINERRAREIEQQMASEDERLKAEKAREEEERTQRVVTRRNDAGAVESARERYLQRKRLRVEAAEEAQPD</sequence>
<feature type="compositionally biased region" description="Basic and acidic residues" evidence="3">
    <location>
        <begin position="243"/>
        <end position="258"/>
    </location>
</feature>
<accession>A0A8H6VYI3</accession>
<dbReference type="InterPro" id="IPR053246">
    <property type="entry name" value="NS_splicing_regulatory_protein"/>
</dbReference>
<dbReference type="Proteomes" id="UP000636479">
    <property type="component" value="Unassembled WGS sequence"/>
</dbReference>
<feature type="region of interest" description="Disordered" evidence="3">
    <location>
        <begin position="357"/>
        <end position="381"/>
    </location>
</feature>
<name>A0A8H6VYI3_9AGAR</name>
<comment type="similarity">
    <text evidence="1">Belongs to the NSRP1 family.</text>
</comment>
<reference evidence="5" key="1">
    <citation type="submission" date="2020-05" db="EMBL/GenBank/DDBJ databases">
        <title>Mycena genomes resolve the evolution of fungal bioluminescence.</title>
        <authorList>
            <person name="Tsai I.J."/>
        </authorList>
    </citation>
    <scope>NUCLEOTIDE SEQUENCE</scope>
    <source>
        <strain evidence="5">171206Taipei</strain>
    </source>
</reference>
<dbReference type="RefSeq" id="XP_037216281.1">
    <property type="nucleotide sequence ID" value="XM_037366887.1"/>
</dbReference>
<dbReference type="PANTHER" id="PTHR47845:SF1">
    <property type="entry name" value="NUCLEAR SPECKLE SPLICING REGULATORY PROTEIN 1 HOMOLOG"/>
    <property type="match status" value="1"/>
</dbReference>
<organism evidence="5 6">
    <name type="scientific">Mycena indigotica</name>
    <dbReference type="NCBI Taxonomy" id="2126181"/>
    <lineage>
        <taxon>Eukaryota</taxon>
        <taxon>Fungi</taxon>
        <taxon>Dikarya</taxon>
        <taxon>Basidiomycota</taxon>
        <taxon>Agaricomycotina</taxon>
        <taxon>Agaricomycetes</taxon>
        <taxon>Agaricomycetidae</taxon>
        <taxon>Agaricales</taxon>
        <taxon>Marasmiineae</taxon>
        <taxon>Mycenaceae</taxon>
        <taxon>Mycena</taxon>
    </lineage>
</organism>
<evidence type="ECO:0000259" key="4">
    <source>
        <dbReference type="Pfam" id="PF09745"/>
    </source>
</evidence>
<dbReference type="EMBL" id="JACAZF010000009">
    <property type="protein sequence ID" value="KAF7294918.1"/>
    <property type="molecule type" value="Genomic_DNA"/>
</dbReference>
<keyword evidence="6" id="KW-1185">Reference proteome</keyword>
<dbReference type="GeneID" id="59349403"/>
<evidence type="ECO:0000256" key="3">
    <source>
        <dbReference type="SAM" id="MobiDB-lite"/>
    </source>
</evidence>
<keyword evidence="2" id="KW-0175">Coiled coil</keyword>
<dbReference type="GO" id="GO:0000381">
    <property type="term" value="P:regulation of alternative mRNA splicing, via spliceosome"/>
    <property type="evidence" value="ECO:0007669"/>
    <property type="project" value="InterPro"/>
</dbReference>
<evidence type="ECO:0000256" key="1">
    <source>
        <dbReference type="ARBA" id="ARBA00010126"/>
    </source>
</evidence>
<feature type="domain" description="Nuclear speckle splicing regulatory protein 1 N-terminal" evidence="4">
    <location>
        <begin position="146"/>
        <end position="263"/>
    </location>
</feature>
<feature type="region of interest" description="Disordered" evidence="3">
    <location>
        <begin position="394"/>
        <end position="432"/>
    </location>
</feature>
<comment type="caution">
    <text evidence="5">The sequence shown here is derived from an EMBL/GenBank/DDBJ whole genome shotgun (WGS) entry which is preliminary data.</text>
</comment>
<evidence type="ECO:0000313" key="5">
    <source>
        <dbReference type="EMBL" id="KAF7294918.1"/>
    </source>
</evidence>
<protein>
    <submittedName>
        <fullName evidence="5">DUF2040 domain-containing protein</fullName>
    </submittedName>
</protein>
<dbReference type="OrthoDB" id="446635at2759"/>
<dbReference type="AlphaFoldDB" id="A0A8H6VYI3"/>
<dbReference type="PANTHER" id="PTHR47845">
    <property type="entry name" value="NUCLEAR SPECKLE SPLICING REGULATORY PROTEIN 1 HOMOLOG"/>
    <property type="match status" value="1"/>
</dbReference>
<dbReference type="InterPro" id="IPR018612">
    <property type="entry name" value="NSRP1_N"/>
</dbReference>
<gene>
    <name evidence="5" type="ORF">MIND_01029900</name>
</gene>
<evidence type="ECO:0000256" key="2">
    <source>
        <dbReference type="ARBA" id="ARBA00023054"/>
    </source>
</evidence>